<evidence type="ECO:0000256" key="2">
    <source>
        <dbReference type="ARBA" id="ARBA00005046"/>
    </source>
</evidence>
<dbReference type="PANTHER" id="PTHR43764">
    <property type="entry name" value="MOLYBDENUM COFACTOR BIOSYNTHESIS"/>
    <property type="match status" value="1"/>
</dbReference>
<feature type="domain" description="MoaB/Mog" evidence="4">
    <location>
        <begin position="5"/>
        <end position="148"/>
    </location>
</feature>
<dbReference type="Gene3D" id="3.40.980.10">
    <property type="entry name" value="MoaB/Mog-like domain"/>
    <property type="match status" value="1"/>
</dbReference>
<evidence type="ECO:0000313" key="6">
    <source>
        <dbReference type="Proteomes" id="UP000633365"/>
    </source>
</evidence>
<keyword evidence="3" id="KW-0501">Molybdenum cofactor biosynthesis</keyword>
<dbReference type="InterPro" id="IPR051920">
    <property type="entry name" value="MPT_Adenylyltrnsfr/MoaC-Rel"/>
</dbReference>
<keyword evidence="6" id="KW-1185">Reference proteome</keyword>
<comment type="caution">
    <text evidence="5">The sequence shown here is derived from an EMBL/GenBank/DDBJ whole genome shotgun (WGS) entry which is preliminary data.</text>
</comment>
<dbReference type="AlphaFoldDB" id="A0A934U3G7"/>
<comment type="function">
    <text evidence="1">May be involved in the biosynthesis of molybdopterin.</text>
</comment>
<evidence type="ECO:0000256" key="3">
    <source>
        <dbReference type="ARBA" id="ARBA00023150"/>
    </source>
</evidence>
<dbReference type="RefSeq" id="WP_186833490.1">
    <property type="nucleotide sequence ID" value="NZ_JAEQMG010000041.1"/>
</dbReference>
<accession>A0A934U3G7</accession>
<dbReference type="Pfam" id="PF00994">
    <property type="entry name" value="MoCF_biosynth"/>
    <property type="match status" value="1"/>
</dbReference>
<evidence type="ECO:0000256" key="1">
    <source>
        <dbReference type="ARBA" id="ARBA00003487"/>
    </source>
</evidence>
<dbReference type="CDD" id="cd00886">
    <property type="entry name" value="MogA_MoaB"/>
    <property type="match status" value="1"/>
</dbReference>
<dbReference type="InterPro" id="IPR036425">
    <property type="entry name" value="MoaB/Mog-like_dom_sf"/>
</dbReference>
<dbReference type="InterPro" id="IPR001453">
    <property type="entry name" value="MoaB/Mog_dom"/>
</dbReference>
<protein>
    <submittedName>
        <fullName evidence="5">MogA/MoaB family molybdenum cofactor biosynthesis protein</fullName>
    </submittedName>
</protein>
<dbReference type="SUPFAM" id="SSF53218">
    <property type="entry name" value="Molybdenum cofactor biosynthesis proteins"/>
    <property type="match status" value="1"/>
</dbReference>
<sequence length="157" mass="17108">MYTATIITISDRAANGIYEDKSGPMIAELLKEQGYQVLDRIIIPDEKNKIKSALIDHCDKGIHLIVTTGGTGFAPRDITPEATKEVIEREAPGIAEYMRQKSMEITPRGMLSRGVAGIRETSLIINLPGSPKGATENLGFILPYLGHGLDMLNGNKE</sequence>
<dbReference type="EMBL" id="JAEQMG010000041">
    <property type="protein sequence ID" value="MBK6087729.1"/>
    <property type="molecule type" value="Genomic_DNA"/>
</dbReference>
<proteinExistence type="predicted"/>
<dbReference type="InterPro" id="IPR008284">
    <property type="entry name" value="MoCF_biosynth_CS"/>
</dbReference>
<organism evidence="5 6">
    <name type="scientific">Ruminococcus difficilis</name>
    <dbReference type="NCBI Taxonomy" id="2763069"/>
    <lineage>
        <taxon>Bacteria</taxon>
        <taxon>Bacillati</taxon>
        <taxon>Bacillota</taxon>
        <taxon>Clostridia</taxon>
        <taxon>Eubacteriales</taxon>
        <taxon>Oscillospiraceae</taxon>
        <taxon>Ruminococcus</taxon>
    </lineage>
</organism>
<comment type="pathway">
    <text evidence="2">Cofactor biosynthesis; molybdopterin biosynthesis.</text>
</comment>
<dbReference type="Proteomes" id="UP000633365">
    <property type="component" value="Unassembled WGS sequence"/>
</dbReference>
<evidence type="ECO:0000259" key="4">
    <source>
        <dbReference type="SMART" id="SM00852"/>
    </source>
</evidence>
<dbReference type="PROSITE" id="PS01078">
    <property type="entry name" value="MOCF_BIOSYNTHESIS_1"/>
    <property type="match status" value="1"/>
</dbReference>
<evidence type="ECO:0000313" key="5">
    <source>
        <dbReference type="EMBL" id="MBK6087729.1"/>
    </source>
</evidence>
<dbReference type="PANTHER" id="PTHR43764:SF1">
    <property type="entry name" value="MOLYBDOPTERIN MOLYBDOTRANSFERASE"/>
    <property type="match status" value="1"/>
</dbReference>
<dbReference type="NCBIfam" id="TIGR00177">
    <property type="entry name" value="molyb_syn"/>
    <property type="match status" value="1"/>
</dbReference>
<name>A0A934U3G7_9FIRM</name>
<dbReference type="GO" id="GO:0006777">
    <property type="term" value="P:Mo-molybdopterin cofactor biosynthetic process"/>
    <property type="evidence" value="ECO:0007669"/>
    <property type="project" value="UniProtKB-KW"/>
</dbReference>
<dbReference type="SMART" id="SM00852">
    <property type="entry name" value="MoCF_biosynth"/>
    <property type="match status" value="1"/>
</dbReference>
<reference evidence="5" key="1">
    <citation type="submission" date="2021-01" db="EMBL/GenBank/DDBJ databases">
        <title>Genome public.</title>
        <authorList>
            <person name="Liu C."/>
            <person name="Sun Q."/>
        </authorList>
    </citation>
    <scope>NUCLEOTIDE SEQUENCE</scope>
    <source>
        <strain evidence="5">M6</strain>
    </source>
</reference>
<gene>
    <name evidence="5" type="ORF">JKK62_03515</name>
</gene>